<name>A0A2H9TLD9_9FUNG</name>
<accession>A0A2H9TLD9</accession>
<sequence length="134" mass="15139">MAEILSSLAHRLNSLNIQLVADGCGIALEGDLYTNFDSSRGQPKDRIASRPCPAPNPPRHQRRRIQYCPQVHERPSHSRQDQQRGRIPQQGAHRQIHSSSPEPGKNVRRPTTEILRTLSHRCHHGIGAEGQRVR</sequence>
<dbReference type="AlphaFoldDB" id="A0A2H9TLD9"/>
<dbReference type="Proteomes" id="UP000240830">
    <property type="component" value="Unassembled WGS sequence"/>
</dbReference>
<reference evidence="2 3" key="1">
    <citation type="submission" date="2016-10" db="EMBL/GenBank/DDBJ databases">
        <title>The genome of Paramicrosporidium saccamoebae is the missing link in understanding Cryptomycota and Microsporidia evolution.</title>
        <authorList>
            <person name="Quandt C.A."/>
            <person name="Beaudet D."/>
            <person name="Corsaro D."/>
            <person name="Michel R."/>
            <person name="Corradi N."/>
            <person name="James T."/>
        </authorList>
    </citation>
    <scope>NUCLEOTIDE SEQUENCE [LARGE SCALE GENOMIC DNA]</scope>
    <source>
        <strain evidence="2 3">KSL3</strain>
    </source>
</reference>
<feature type="region of interest" description="Disordered" evidence="1">
    <location>
        <begin position="35"/>
        <end position="109"/>
    </location>
</feature>
<proteinExistence type="predicted"/>
<evidence type="ECO:0000313" key="2">
    <source>
        <dbReference type="EMBL" id="PJF18554.1"/>
    </source>
</evidence>
<comment type="caution">
    <text evidence="2">The sequence shown here is derived from an EMBL/GenBank/DDBJ whole genome shotgun (WGS) entry which is preliminary data.</text>
</comment>
<evidence type="ECO:0000256" key="1">
    <source>
        <dbReference type="SAM" id="MobiDB-lite"/>
    </source>
</evidence>
<feature type="compositionally biased region" description="Basic and acidic residues" evidence="1">
    <location>
        <begin position="71"/>
        <end position="84"/>
    </location>
</feature>
<evidence type="ECO:0000313" key="3">
    <source>
        <dbReference type="Proteomes" id="UP000240830"/>
    </source>
</evidence>
<organism evidence="2 3">
    <name type="scientific">Paramicrosporidium saccamoebae</name>
    <dbReference type="NCBI Taxonomy" id="1246581"/>
    <lineage>
        <taxon>Eukaryota</taxon>
        <taxon>Fungi</taxon>
        <taxon>Fungi incertae sedis</taxon>
        <taxon>Cryptomycota</taxon>
        <taxon>Cryptomycota incertae sedis</taxon>
        <taxon>Paramicrosporidium</taxon>
    </lineage>
</organism>
<protein>
    <submittedName>
        <fullName evidence="2">Uncharacterized protein</fullName>
    </submittedName>
</protein>
<gene>
    <name evidence="2" type="ORF">PSACC_01632</name>
</gene>
<keyword evidence="3" id="KW-1185">Reference proteome</keyword>
<dbReference type="EMBL" id="MTSL01000117">
    <property type="protein sequence ID" value="PJF18554.1"/>
    <property type="molecule type" value="Genomic_DNA"/>
</dbReference>